<proteinExistence type="predicted"/>
<dbReference type="AlphaFoldDB" id="A0A195FPZ2"/>
<gene>
    <name evidence="1" type="ORF">ALC56_03074</name>
</gene>
<sequence>MLSAVAVLAAGHFEYDRDRGPSRVWFPLYRLSPTAPLFSMADGQSYERESVSSTIATSYTNGQNTRSEGVETGVRQCGSNRENRHELEAFAETPRARGTKTSRCGISARIVTAESVRSLTKAAVVRGGGSRHVCPSAEKTRECNHVVQCVTRELFGDIHENSDWVLRRTVTSFRERDGTPGFSHSQPWTRE</sequence>
<name>A0A195FPZ2_9HYME</name>
<protein>
    <submittedName>
        <fullName evidence="1">Uncharacterized protein</fullName>
    </submittedName>
</protein>
<dbReference type="EMBL" id="KQ981340">
    <property type="protein sequence ID" value="KYN42528.1"/>
    <property type="molecule type" value="Genomic_DNA"/>
</dbReference>
<accession>A0A195FPZ2</accession>
<reference evidence="1 2" key="1">
    <citation type="submission" date="2016-03" db="EMBL/GenBank/DDBJ databases">
        <title>Trachymyrmex septentrionalis WGS genome.</title>
        <authorList>
            <person name="Nygaard S."/>
            <person name="Hu H."/>
            <person name="Boomsma J."/>
            <person name="Zhang G."/>
        </authorList>
    </citation>
    <scope>NUCLEOTIDE SEQUENCE [LARGE SCALE GENOMIC DNA]</scope>
    <source>
        <strain evidence="1">Tsep2-gDNA-1</strain>
        <tissue evidence="1">Whole body</tissue>
    </source>
</reference>
<evidence type="ECO:0000313" key="1">
    <source>
        <dbReference type="EMBL" id="KYN42528.1"/>
    </source>
</evidence>
<evidence type="ECO:0000313" key="2">
    <source>
        <dbReference type="Proteomes" id="UP000078541"/>
    </source>
</evidence>
<organism evidence="1 2">
    <name type="scientific">Trachymyrmex septentrionalis</name>
    <dbReference type="NCBI Taxonomy" id="34720"/>
    <lineage>
        <taxon>Eukaryota</taxon>
        <taxon>Metazoa</taxon>
        <taxon>Ecdysozoa</taxon>
        <taxon>Arthropoda</taxon>
        <taxon>Hexapoda</taxon>
        <taxon>Insecta</taxon>
        <taxon>Pterygota</taxon>
        <taxon>Neoptera</taxon>
        <taxon>Endopterygota</taxon>
        <taxon>Hymenoptera</taxon>
        <taxon>Apocrita</taxon>
        <taxon>Aculeata</taxon>
        <taxon>Formicoidea</taxon>
        <taxon>Formicidae</taxon>
        <taxon>Myrmicinae</taxon>
        <taxon>Trachymyrmex</taxon>
    </lineage>
</organism>
<keyword evidence="2" id="KW-1185">Reference proteome</keyword>
<dbReference type="Proteomes" id="UP000078541">
    <property type="component" value="Unassembled WGS sequence"/>
</dbReference>